<keyword evidence="2" id="KW-1185">Reference proteome</keyword>
<dbReference type="AlphaFoldDB" id="A0A226I637"/>
<gene>
    <name evidence="1" type="ORF">B0A75_04705</name>
</gene>
<dbReference type="Gene3D" id="2.40.10.270">
    <property type="entry name" value="Bacteriophage SPP1 head-tail adaptor protein"/>
    <property type="match status" value="1"/>
</dbReference>
<sequence length="109" mass="12604">MDKSPYIGQMNRKIKIVEFEKTQNSTGEEEIAENVISEPFAFMNEVSGSEDADGKIRHIVNRTYTIRYNTSVLRKATELVVYDNEQKFSVYHVKEIGNTHLVLLVTNYE</sequence>
<comment type="caution">
    <text evidence="1">The sequence shown here is derived from an EMBL/GenBank/DDBJ whole genome shotgun (WGS) entry which is preliminary data.</text>
</comment>
<dbReference type="EMBL" id="MUHA01000006">
    <property type="protein sequence ID" value="OXB01745.1"/>
    <property type="molecule type" value="Genomic_DNA"/>
</dbReference>
<accession>A0A226I637</accession>
<reference evidence="1 2" key="1">
    <citation type="submission" date="2016-11" db="EMBL/GenBank/DDBJ databases">
        <title>Whole genomes of Flavobacteriaceae.</title>
        <authorList>
            <person name="Stine C."/>
            <person name="Li C."/>
            <person name="Tadesse D."/>
        </authorList>
    </citation>
    <scope>NUCLEOTIDE SEQUENCE [LARGE SCALE GENOMIC DNA]</scope>
    <source>
        <strain evidence="1 2">CCUG 59446</strain>
    </source>
</reference>
<dbReference type="RefSeq" id="WP_089053138.1">
    <property type="nucleotide sequence ID" value="NZ_MUHA01000006.1"/>
</dbReference>
<proteinExistence type="predicted"/>
<evidence type="ECO:0000313" key="1">
    <source>
        <dbReference type="EMBL" id="OXB01745.1"/>
    </source>
</evidence>
<organism evidence="1 2">
    <name type="scientific">Flavobacterium oncorhynchi</name>
    <dbReference type="NCBI Taxonomy" id="728056"/>
    <lineage>
        <taxon>Bacteria</taxon>
        <taxon>Pseudomonadati</taxon>
        <taxon>Bacteroidota</taxon>
        <taxon>Flavobacteriia</taxon>
        <taxon>Flavobacteriales</taxon>
        <taxon>Flavobacteriaceae</taxon>
        <taxon>Flavobacterium</taxon>
    </lineage>
</organism>
<protein>
    <recommendedName>
        <fullName evidence="3">Head-tail adaptor protein</fullName>
    </recommendedName>
</protein>
<name>A0A226I637_9FLAO</name>
<evidence type="ECO:0008006" key="3">
    <source>
        <dbReference type="Google" id="ProtNLM"/>
    </source>
</evidence>
<dbReference type="InterPro" id="IPR038666">
    <property type="entry name" value="SSP1_head-tail_sf"/>
</dbReference>
<evidence type="ECO:0000313" key="2">
    <source>
        <dbReference type="Proteomes" id="UP000198336"/>
    </source>
</evidence>
<dbReference type="Proteomes" id="UP000198336">
    <property type="component" value="Unassembled WGS sequence"/>
</dbReference>